<comment type="caution">
    <text evidence="2">The sequence shown here is derived from an EMBL/GenBank/DDBJ whole genome shotgun (WGS) entry which is preliminary data.</text>
</comment>
<dbReference type="AlphaFoldDB" id="A0A1D2NN77"/>
<keyword evidence="3" id="KW-1185">Reference proteome</keyword>
<name>A0A1D2NN77_ORCCI</name>
<proteinExistence type="predicted"/>
<keyword evidence="1" id="KW-0732">Signal</keyword>
<evidence type="ECO:0000256" key="1">
    <source>
        <dbReference type="SAM" id="SignalP"/>
    </source>
</evidence>
<feature type="signal peptide" evidence="1">
    <location>
        <begin position="1"/>
        <end position="20"/>
    </location>
</feature>
<dbReference type="OrthoDB" id="8270285at2759"/>
<evidence type="ECO:0000313" key="2">
    <source>
        <dbReference type="EMBL" id="ODN06669.1"/>
    </source>
</evidence>
<gene>
    <name evidence="2" type="ORF">Ocin01_00019</name>
</gene>
<dbReference type="Proteomes" id="UP000094527">
    <property type="component" value="Unassembled WGS sequence"/>
</dbReference>
<evidence type="ECO:0000313" key="3">
    <source>
        <dbReference type="Proteomes" id="UP000094527"/>
    </source>
</evidence>
<protein>
    <submittedName>
        <fullName evidence="2">Uncharacterized protein</fullName>
    </submittedName>
</protein>
<accession>A0A1D2NN77</accession>
<sequence length="328" mass="37435">MMGPLYIICALISTAAFVTSEEDADAKKFETYKNRVCLFNPPFRGDPDFGYRWQEVMDQDEVLELAFVNMAYGLSSDAIAFRHEELGWRKDVIDILALVTKATCTDDIVSEQFLNSAKGLFLHYMRKYDNFRGNDTDMDSEDVKNIKKEEWDEILESLKTCAAQVTPIPINTDCGEATSFIADDGSLHPITIEMEQFDIIAATSNVDTIMDAMWWMFSTTYARCYSYFYPNEDVILLFFQLFREAFFFEDAEFAARWSSVGPQADHFPIIFGPYESAISFNNVRKCATAAFDYEGLRGRMLVRPVTITVDNVQTKNFKVGAKPGIFLD</sequence>
<feature type="chain" id="PRO_5008905779" evidence="1">
    <location>
        <begin position="21"/>
        <end position="328"/>
    </location>
</feature>
<organism evidence="2 3">
    <name type="scientific">Orchesella cincta</name>
    <name type="common">Springtail</name>
    <name type="synonym">Podura cincta</name>
    <dbReference type="NCBI Taxonomy" id="48709"/>
    <lineage>
        <taxon>Eukaryota</taxon>
        <taxon>Metazoa</taxon>
        <taxon>Ecdysozoa</taxon>
        <taxon>Arthropoda</taxon>
        <taxon>Hexapoda</taxon>
        <taxon>Collembola</taxon>
        <taxon>Entomobryomorpha</taxon>
        <taxon>Entomobryoidea</taxon>
        <taxon>Orchesellidae</taxon>
        <taxon>Orchesellinae</taxon>
        <taxon>Orchesella</taxon>
    </lineage>
</organism>
<reference evidence="2 3" key="1">
    <citation type="journal article" date="2016" name="Genome Biol. Evol.">
        <title>Gene Family Evolution Reflects Adaptation to Soil Environmental Stressors in the Genome of the Collembolan Orchesella cincta.</title>
        <authorList>
            <person name="Faddeeva-Vakhrusheva A."/>
            <person name="Derks M.F."/>
            <person name="Anvar S.Y."/>
            <person name="Agamennone V."/>
            <person name="Suring W."/>
            <person name="Smit S."/>
            <person name="van Straalen N.M."/>
            <person name="Roelofs D."/>
        </authorList>
    </citation>
    <scope>NUCLEOTIDE SEQUENCE [LARGE SCALE GENOMIC DNA]</scope>
    <source>
        <tissue evidence="2">Mixed pool</tissue>
    </source>
</reference>
<dbReference type="EMBL" id="LJIJ01000001">
    <property type="protein sequence ID" value="ODN06669.1"/>
    <property type="molecule type" value="Genomic_DNA"/>
</dbReference>